<feature type="domain" description="AAA+ ATPase" evidence="4">
    <location>
        <begin position="428"/>
        <end position="560"/>
    </location>
</feature>
<dbReference type="InterPro" id="IPR050221">
    <property type="entry name" value="26S_Proteasome_ATPase"/>
</dbReference>
<gene>
    <name evidence="5" type="ORF">Voc01_100180</name>
</gene>
<evidence type="ECO:0000313" key="5">
    <source>
        <dbReference type="EMBL" id="GIJ75101.1"/>
    </source>
</evidence>
<comment type="similarity">
    <text evidence="1">Belongs to the AAA ATPase family.</text>
</comment>
<dbReference type="GO" id="GO:0016887">
    <property type="term" value="F:ATP hydrolysis activity"/>
    <property type="evidence" value="ECO:0007669"/>
    <property type="project" value="InterPro"/>
</dbReference>
<dbReference type="Pfam" id="PF00004">
    <property type="entry name" value="AAA"/>
    <property type="match status" value="1"/>
</dbReference>
<evidence type="ECO:0000259" key="4">
    <source>
        <dbReference type="SMART" id="SM00382"/>
    </source>
</evidence>
<dbReference type="RefSeq" id="WP_203934884.1">
    <property type="nucleotide sequence ID" value="NZ_BOPH01000149.1"/>
</dbReference>
<keyword evidence="2" id="KW-0547">Nucleotide-binding</keyword>
<dbReference type="SMART" id="SM00382">
    <property type="entry name" value="AAA"/>
    <property type="match status" value="1"/>
</dbReference>
<accession>A0A8J4EHV4</accession>
<dbReference type="AlphaFoldDB" id="A0A8J4EHV4"/>
<protein>
    <submittedName>
        <fullName evidence="5">ATPase</fullName>
    </submittedName>
</protein>
<dbReference type="InterPro" id="IPR003959">
    <property type="entry name" value="ATPase_AAA_core"/>
</dbReference>
<comment type="caution">
    <text evidence="5">The sequence shown here is derived from an EMBL/GenBank/DDBJ whole genome shotgun (WGS) entry which is preliminary data.</text>
</comment>
<dbReference type="Proteomes" id="UP000635606">
    <property type="component" value="Unassembled WGS sequence"/>
</dbReference>
<name>A0A8J4EHV4_9ACTN</name>
<dbReference type="CDD" id="cd19481">
    <property type="entry name" value="RecA-like_protease"/>
    <property type="match status" value="1"/>
</dbReference>
<dbReference type="EMBL" id="BOPH01000149">
    <property type="protein sequence ID" value="GIJ75101.1"/>
    <property type="molecule type" value="Genomic_DNA"/>
</dbReference>
<dbReference type="InterPro" id="IPR003593">
    <property type="entry name" value="AAA+_ATPase"/>
</dbReference>
<evidence type="ECO:0000256" key="2">
    <source>
        <dbReference type="ARBA" id="ARBA00022741"/>
    </source>
</evidence>
<keyword evidence="3" id="KW-0067">ATP-binding</keyword>
<dbReference type="Gene3D" id="3.40.50.300">
    <property type="entry name" value="P-loop containing nucleotide triphosphate hydrolases"/>
    <property type="match status" value="1"/>
</dbReference>
<reference evidence="5" key="1">
    <citation type="submission" date="2021-01" db="EMBL/GenBank/DDBJ databases">
        <title>Whole genome shotgun sequence of Virgisporangium ochraceum NBRC 16418.</title>
        <authorList>
            <person name="Komaki H."/>
            <person name="Tamura T."/>
        </authorList>
    </citation>
    <scope>NUCLEOTIDE SEQUENCE</scope>
    <source>
        <strain evidence="5">NBRC 16418</strain>
    </source>
</reference>
<dbReference type="GO" id="GO:0005524">
    <property type="term" value="F:ATP binding"/>
    <property type="evidence" value="ECO:0007669"/>
    <property type="project" value="UniProtKB-KW"/>
</dbReference>
<proteinExistence type="inferred from homology"/>
<evidence type="ECO:0000313" key="6">
    <source>
        <dbReference type="Proteomes" id="UP000635606"/>
    </source>
</evidence>
<keyword evidence="6" id="KW-1185">Reference proteome</keyword>
<sequence>MTDNRLVLIDLDRRMATIARRLAALVEERCSADVASSVAAFLNEWADATGPPGPEIAGTPLALLTAGLGLTGDEVFLLLLAGLPEEHEGMASTLSKLHPNGEPRPTLGLAALLLGSAAHRTELRRMLHEGTAVGSGLLATAGAGAFFDRSLIIADQVWQALHGVDAWPERLPRVAVVPPPAGLDSWLELPAVGRAAHALSTRRDCLLLVGTADETIGASRCSALTRHVGRLAVAARVAPDDGVGLALLALHAMVRDAVPVAVAGSGDGPAKEPDTSRVPAGPMMICAAPGAVLPPAGGPMLTVPIGPISIRARRDAWHVALPEVNGDLAPLASRHPLDPAVTALVARDVAVRDRSRPIGLAEVSAAIRARAGIALPAGIDLITPRAQWSDLILDEHASRLLHEAVQRLTYESVVLDDWGLRDFSRADRGVRLLLSGPPGTGKSLAAEVIADAAKTDLLVVDVARVVSKWLGDTEKNLAAVFDVAEQTQAVLFLDEADSLFATRTEVGDAHDRYANQSTSWLLQRIDHFDGLAVLATNLRRNIDAAFVRRMDFIVEFAPPDEDSRRRIWERHLPPDRLAADVDLAVLARRYEVPGAWIRNAAIGAAFRAAPEYRLIGQDDLVAALEGEYGKAVRPFPDEPAKDTRVRDERAAHLLQKAAREAEKKS</sequence>
<evidence type="ECO:0000256" key="1">
    <source>
        <dbReference type="ARBA" id="ARBA00006914"/>
    </source>
</evidence>
<dbReference type="SUPFAM" id="SSF52540">
    <property type="entry name" value="P-loop containing nucleoside triphosphate hydrolases"/>
    <property type="match status" value="1"/>
</dbReference>
<evidence type="ECO:0000256" key="3">
    <source>
        <dbReference type="ARBA" id="ARBA00022840"/>
    </source>
</evidence>
<organism evidence="5 6">
    <name type="scientific">Virgisporangium ochraceum</name>
    <dbReference type="NCBI Taxonomy" id="65505"/>
    <lineage>
        <taxon>Bacteria</taxon>
        <taxon>Bacillati</taxon>
        <taxon>Actinomycetota</taxon>
        <taxon>Actinomycetes</taxon>
        <taxon>Micromonosporales</taxon>
        <taxon>Micromonosporaceae</taxon>
        <taxon>Virgisporangium</taxon>
    </lineage>
</organism>
<dbReference type="PANTHER" id="PTHR23073">
    <property type="entry name" value="26S PROTEASOME REGULATORY SUBUNIT"/>
    <property type="match status" value="1"/>
</dbReference>
<dbReference type="InterPro" id="IPR027417">
    <property type="entry name" value="P-loop_NTPase"/>
</dbReference>